<dbReference type="AlphaFoldDB" id="A0A776LNM5"/>
<dbReference type="EMBL" id="DABATB010000014">
    <property type="protein sequence ID" value="HAH2392406.1"/>
    <property type="molecule type" value="Genomic_DNA"/>
</dbReference>
<sequence length="73" mass="8243">MTVIEHIQENPDCSREDISLALGRSATSISNELSRLLWNGLIVRTGEKNKMILYCVNNLPFGYSNPLSVMFNQ</sequence>
<proteinExistence type="predicted"/>
<evidence type="ECO:0000313" key="1">
    <source>
        <dbReference type="EMBL" id="HAH2392406.1"/>
    </source>
</evidence>
<comment type="caution">
    <text evidence="1">The sequence shown here is derived from an EMBL/GenBank/DDBJ whole genome shotgun (WGS) entry which is preliminary data.</text>
</comment>
<gene>
    <name evidence="1" type="ORF">GIJ97_10795</name>
</gene>
<reference evidence="1" key="2">
    <citation type="submission" date="2019-11" db="EMBL/GenBank/DDBJ databases">
        <authorList>
            <consortium name="NCBI Pathogen Detection Project"/>
        </authorList>
    </citation>
    <scope>NUCLEOTIDE SEQUENCE</scope>
    <source>
        <strain evidence="1">EC00688</strain>
    </source>
</reference>
<dbReference type="InterPro" id="IPR036388">
    <property type="entry name" value="WH-like_DNA-bd_sf"/>
</dbReference>
<dbReference type="SUPFAM" id="SSF46785">
    <property type="entry name" value="Winged helix' DNA-binding domain"/>
    <property type="match status" value="1"/>
</dbReference>
<dbReference type="InterPro" id="IPR036390">
    <property type="entry name" value="WH_DNA-bd_sf"/>
</dbReference>
<reference evidence="1" key="1">
    <citation type="journal article" date="2018" name="Genome Biol.">
        <title>SKESA: strategic k-mer extension for scrupulous assemblies.</title>
        <authorList>
            <person name="Souvorov A."/>
            <person name="Agarwala R."/>
            <person name="Lipman D.J."/>
        </authorList>
    </citation>
    <scope>NUCLEOTIDE SEQUENCE</scope>
    <source>
        <strain evidence="1">EC00688</strain>
    </source>
</reference>
<dbReference type="Gene3D" id="1.10.10.10">
    <property type="entry name" value="Winged helix-like DNA-binding domain superfamily/Winged helix DNA-binding domain"/>
    <property type="match status" value="1"/>
</dbReference>
<accession>A0A776LNM5</accession>
<organism evidence="1">
    <name type="scientific">Escherichia coli</name>
    <dbReference type="NCBI Taxonomy" id="562"/>
    <lineage>
        <taxon>Bacteria</taxon>
        <taxon>Pseudomonadati</taxon>
        <taxon>Pseudomonadota</taxon>
        <taxon>Gammaproteobacteria</taxon>
        <taxon>Enterobacterales</taxon>
        <taxon>Enterobacteriaceae</taxon>
        <taxon>Escherichia</taxon>
    </lineage>
</organism>
<name>A0A776LNM5_ECOLX</name>
<protein>
    <submittedName>
        <fullName evidence="1">MarR family transcriptional regulator</fullName>
    </submittedName>
</protein>